<dbReference type="AlphaFoldDB" id="A0A1X6XN23"/>
<accession>A0A1X6XN23</accession>
<proteinExistence type="predicted"/>
<evidence type="ECO:0000313" key="4">
    <source>
        <dbReference type="Proteomes" id="UP000196581"/>
    </source>
</evidence>
<sequence>MAPLTTSIRRQITVAARFSRYVAIGDSFTEGLMDFAADSEHTDPGDGFRGWADRLAEQLVTSPAGSPDLAYANLAIRGRLADQVLTEQLPRALELAPDLVSIVAGGNDCLRPYTDIDALAGEIESAVVRLREAGVEVLMATGYDTETASPLLRAVRSRVAIFNSHLWTIAQRHGCHMLDLWGLRDLYSSEMWADDRIHLSALGHELVSRQALATLEGTAATRRGFAMPERPGRPVRQAVAEETTWVRTHLAPWVSRRLRGVSSGDGLEPKLPTLTRVRGADGQDPGQD</sequence>
<dbReference type="PANTHER" id="PTHR43784">
    <property type="entry name" value="GDSL-LIKE LIPASE/ACYLHYDROLASE, PUTATIVE (AFU_ORTHOLOGUE AFUA_2G00820)-RELATED"/>
    <property type="match status" value="1"/>
</dbReference>
<feature type="region of interest" description="Disordered" evidence="1">
    <location>
        <begin position="261"/>
        <end position="288"/>
    </location>
</feature>
<dbReference type="Gene3D" id="3.40.50.1110">
    <property type="entry name" value="SGNH hydrolase"/>
    <property type="match status" value="1"/>
</dbReference>
<dbReference type="InterPro" id="IPR053140">
    <property type="entry name" value="GDSL_Rv0518-like"/>
</dbReference>
<reference evidence="4" key="1">
    <citation type="submission" date="2017-02" db="EMBL/GenBank/DDBJ databases">
        <authorList>
            <person name="Dridi B."/>
        </authorList>
    </citation>
    <scope>NUCLEOTIDE SEQUENCE [LARGE SCALE GENOMIC DNA]</scope>
    <source>
        <strain evidence="4">B Co 03.10</strain>
    </source>
</reference>
<keyword evidence="4" id="KW-1185">Reference proteome</keyword>
<name>A0A1X6XN23_9MICO</name>
<dbReference type="InterPro" id="IPR013830">
    <property type="entry name" value="SGNH_hydro"/>
</dbReference>
<dbReference type="Pfam" id="PF13472">
    <property type="entry name" value="Lipase_GDSL_2"/>
    <property type="match status" value="1"/>
</dbReference>
<dbReference type="EMBL" id="FWFF01000020">
    <property type="protein sequence ID" value="SLN00543.1"/>
    <property type="molecule type" value="Genomic_DNA"/>
</dbReference>
<evidence type="ECO:0000259" key="2">
    <source>
        <dbReference type="Pfam" id="PF13472"/>
    </source>
</evidence>
<organism evidence="3 4">
    <name type="scientific">Brevibacterium yomogidense</name>
    <dbReference type="NCBI Taxonomy" id="946573"/>
    <lineage>
        <taxon>Bacteria</taxon>
        <taxon>Bacillati</taxon>
        <taxon>Actinomycetota</taxon>
        <taxon>Actinomycetes</taxon>
        <taxon>Micrococcales</taxon>
        <taxon>Brevibacteriaceae</taxon>
        <taxon>Brevibacterium</taxon>
    </lineage>
</organism>
<dbReference type="CDD" id="cd01832">
    <property type="entry name" value="SGNH_hydrolase_like_1"/>
    <property type="match status" value="1"/>
</dbReference>
<dbReference type="InterPro" id="IPR036514">
    <property type="entry name" value="SGNH_hydro_sf"/>
</dbReference>
<protein>
    <submittedName>
        <fullName evidence="3">Probable secreted protein</fullName>
    </submittedName>
</protein>
<dbReference type="PANTHER" id="PTHR43784:SF2">
    <property type="entry name" value="GDSL-LIKE LIPASE_ACYLHYDROLASE, PUTATIVE (AFU_ORTHOLOGUE AFUA_2G00820)-RELATED"/>
    <property type="match status" value="1"/>
</dbReference>
<evidence type="ECO:0000256" key="1">
    <source>
        <dbReference type="SAM" id="MobiDB-lite"/>
    </source>
</evidence>
<dbReference type="Proteomes" id="UP000196581">
    <property type="component" value="Unassembled WGS sequence"/>
</dbReference>
<feature type="domain" description="SGNH hydrolase-type esterase" evidence="2">
    <location>
        <begin position="23"/>
        <end position="206"/>
    </location>
</feature>
<dbReference type="SUPFAM" id="SSF52266">
    <property type="entry name" value="SGNH hydrolase"/>
    <property type="match status" value="1"/>
</dbReference>
<evidence type="ECO:0000313" key="3">
    <source>
        <dbReference type="EMBL" id="SLN00543.1"/>
    </source>
</evidence>
<gene>
    <name evidence="3" type="ORF">FM105_12880</name>
</gene>